<feature type="domain" description="CARD" evidence="3">
    <location>
        <begin position="1"/>
        <end position="89"/>
    </location>
</feature>
<dbReference type="GO" id="GO:0042981">
    <property type="term" value="P:regulation of apoptotic process"/>
    <property type="evidence" value="ECO:0007669"/>
    <property type="project" value="InterPro"/>
</dbReference>
<dbReference type="AlphaFoldDB" id="A0A6P4XLX7"/>
<dbReference type="OrthoDB" id="10031931at2759"/>
<name>A0A6P4XLX7_BRABE</name>
<evidence type="ECO:0000259" key="3">
    <source>
        <dbReference type="PROSITE" id="PS50209"/>
    </source>
</evidence>
<organism evidence="4 5">
    <name type="scientific">Branchiostoma belcheri</name>
    <name type="common">Amphioxus</name>
    <dbReference type="NCBI Taxonomy" id="7741"/>
    <lineage>
        <taxon>Eukaryota</taxon>
        <taxon>Metazoa</taxon>
        <taxon>Chordata</taxon>
        <taxon>Cephalochordata</taxon>
        <taxon>Leptocardii</taxon>
        <taxon>Amphioxiformes</taxon>
        <taxon>Branchiostomatidae</taxon>
        <taxon>Branchiostoma</taxon>
    </lineage>
</organism>
<protein>
    <submittedName>
        <fullName evidence="5">Uncharacterized protein LOC109464943</fullName>
    </submittedName>
</protein>
<dbReference type="GeneID" id="109464943"/>
<dbReference type="KEGG" id="bbel:109464943"/>
<feature type="region of interest" description="Disordered" evidence="1">
    <location>
        <begin position="96"/>
        <end position="121"/>
    </location>
</feature>
<dbReference type="InterPro" id="IPR011029">
    <property type="entry name" value="DEATH-like_dom_sf"/>
</dbReference>
<evidence type="ECO:0000256" key="1">
    <source>
        <dbReference type="SAM" id="MobiDB-lite"/>
    </source>
</evidence>
<dbReference type="Gene3D" id="1.10.533.10">
    <property type="entry name" value="Death Domain, Fas"/>
    <property type="match status" value="1"/>
</dbReference>
<dbReference type="Proteomes" id="UP000515135">
    <property type="component" value="Unplaced"/>
</dbReference>
<keyword evidence="2" id="KW-1133">Transmembrane helix</keyword>
<dbReference type="Pfam" id="PF00619">
    <property type="entry name" value="CARD"/>
    <property type="match status" value="1"/>
</dbReference>
<dbReference type="SUPFAM" id="SSF47986">
    <property type="entry name" value="DEATH domain"/>
    <property type="match status" value="1"/>
</dbReference>
<dbReference type="GO" id="GO:0070513">
    <property type="term" value="F:death domain binding"/>
    <property type="evidence" value="ECO:0007669"/>
    <property type="project" value="InterPro"/>
</dbReference>
<keyword evidence="4" id="KW-1185">Reference proteome</keyword>
<dbReference type="PANTHER" id="PTHR15034:SF5">
    <property type="entry name" value="DEATH DOMAIN-CONTAINING PROTEIN CRADD"/>
    <property type="match status" value="1"/>
</dbReference>
<dbReference type="InterPro" id="IPR037939">
    <property type="entry name" value="CRADD"/>
</dbReference>
<evidence type="ECO:0000256" key="2">
    <source>
        <dbReference type="SAM" id="Phobius"/>
    </source>
</evidence>
<evidence type="ECO:0000313" key="4">
    <source>
        <dbReference type="Proteomes" id="UP000515135"/>
    </source>
</evidence>
<dbReference type="CDD" id="cd01671">
    <property type="entry name" value="CARD"/>
    <property type="match status" value="1"/>
</dbReference>
<dbReference type="PROSITE" id="PS50209">
    <property type="entry name" value="CARD"/>
    <property type="match status" value="1"/>
</dbReference>
<proteinExistence type="predicted"/>
<dbReference type="GO" id="GO:0002020">
    <property type="term" value="F:protease binding"/>
    <property type="evidence" value="ECO:0007669"/>
    <property type="project" value="InterPro"/>
</dbReference>
<dbReference type="InterPro" id="IPR001315">
    <property type="entry name" value="CARD"/>
</dbReference>
<dbReference type="SMART" id="SM00114">
    <property type="entry name" value="CARD"/>
    <property type="match status" value="1"/>
</dbReference>
<keyword evidence="2" id="KW-0812">Transmembrane</keyword>
<dbReference type="PANTHER" id="PTHR15034">
    <property type="entry name" value="DEATH DOMAIN-CONTAINING PROTEIN CRADD"/>
    <property type="match status" value="1"/>
</dbReference>
<evidence type="ECO:0000313" key="5">
    <source>
        <dbReference type="RefSeq" id="XP_019617620.1"/>
    </source>
</evidence>
<reference evidence="5" key="1">
    <citation type="submission" date="2025-08" db="UniProtKB">
        <authorList>
            <consortium name="RefSeq"/>
        </authorList>
    </citation>
    <scope>IDENTIFICATION</scope>
    <source>
        <tissue evidence="5">Gonad</tissue>
    </source>
</reference>
<feature type="transmembrane region" description="Helical" evidence="2">
    <location>
        <begin position="295"/>
        <end position="315"/>
    </location>
</feature>
<accession>A0A6P4XLX7</accession>
<dbReference type="RefSeq" id="XP_019617620.1">
    <property type="nucleotide sequence ID" value="XM_019762061.1"/>
</dbReference>
<feature type="transmembrane region" description="Helical" evidence="2">
    <location>
        <begin position="252"/>
        <end position="275"/>
    </location>
</feature>
<gene>
    <name evidence="5" type="primary">LOC109464943</name>
</gene>
<sequence>METWHREILTRNRTKIVRDLRVADVINPLIERKIIMPRQKEELQQFRGEQQTAEFLDILVQRGPQAFPVFREVLRENHRHLADLLEDADGGRVQPVEPEAAIPERVGRRESSSDDSSEDEGWLPSWEQLTAYLGYMSAKDPTLVTALISLLTTVERALMICLVAIDVVNWVRSERCSLEGILRSIVLPLVLHPSHNFLLFPVLASWFIAGKLDHLRDLTKFIKRTKDALRAGQGGETTPEELRKKEERQRRYMKSVADALLLLIVLQTLAFSHAYYKHVYIGMEFRINILDEANVNGVLFCVGLFDVLVKVFVYGRYYRGRNPKKLLQRFDVRVH</sequence>
<keyword evidence="2" id="KW-0472">Membrane</keyword>